<keyword evidence="7" id="KW-0227">DNA damage</keyword>
<dbReference type="PRINTS" id="PR00868">
    <property type="entry name" value="DNAPOLI"/>
</dbReference>
<dbReference type="AlphaFoldDB" id="A0A6J7CY54"/>
<dbReference type="InterPro" id="IPR043502">
    <property type="entry name" value="DNA/RNA_pol_sf"/>
</dbReference>
<keyword evidence="9" id="KW-0269">Exonuclease</keyword>
<dbReference type="CDD" id="cd09859">
    <property type="entry name" value="PIN_53EXO"/>
    <property type="match status" value="1"/>
</dbReference>
<dbReference type="GO" id="GO:0006302">
    <property type="term" value="P:double-strand break repair"/>
    <property type="evidence" value="ECO:0007669"/>
    <property type="project" value="TreeGrafter"/>
</dbReference>
<protein>
    <recommendedName>
        <fullName evidence="2">DNA-directed DNA polymerase</fullName>
        <ecNumber evidence="2">2.7.7.7</ecNumber>
    </recommendedName>
</protein>
<dbReference type="Gene3D" id="3.40.50.1010">
    <property type="entry name" value="5'-nuclease"/>
    <property type="match status" value="1"/>
</dbReference>
<organism evidence="16">
    <name type="scientific">freshwater metagenome</name>
    <dbReference type="NCBI Taxonomy" id="449393"/>
    <lineage>
        <taxon>unclassified sequences</taxon>
        <taxon>metagenomes</taxon>
        <taxon>ecological metagenomes</taxon>
    </lineage>
</organism>
<dbReference type="SMART" id="SM00475">
    <property type="entry name" value="53EXOc"/>
    <property type="match status" value="1"/>
</dbReference>
<dbReference type="Gene3D" id="3.30.70.370">
    <property type="match status" value="1"/>
</dbReference>
<keyword evidence="10" id="KW-0239">DNA-directed DNA polymerase</keyword>
<dbReference type="CDD" id="cd06140">
    <property type="entry name" value="DNA_polA_I_Bacillus_like_exo"/>
    <property type="match status" value="1"/>
</dbReference>
<dbReference type="GO" id="GO:0003887">
    <property type="term" value="F:DNA-directed DNA polymerase activity"/>
    <property type="evidence" value="ECO:0007669"/>
    <property type="project" value="UniProtKB-KW"/>
</dbReference>
<dbReference type="FunFam" id="3.40.50.1010:FF:000001">
    <property type="entry name" value="DNA polymerase I"/>
    <property type="match status" value="1"/>
</dbReference>
<evidence type="ECO:0000313" key="16">
    <source>
        <dbReference type="EMBL" id="CAB4862510.1"/>
    </source>
</evidence>
<dbReference type="InterPro" id="IPR001098">
    <property type="entry name" value="DNA-dir_DNA_pol_A_palm_dom"/>
</dbReference>
<dbReference type="Gene3D" id="1.10.150.20">
    <property type="entry name" value="5' to 3' exonuclease, C-terminal subdomain"/>
    <property type="match status" value="2"/>
</dbReference>
<keyword evidence="6" id="KW-0540">Nuclease</keyword>
<dbReference type="InterPro" id="IPR020045">
    <property type="entry name" value="DNA_polI_H3TH"/>
</dbReference>
<feature type="domain" description="DNA-directed DNA polymerase family A palm" evidence="15">
    <location>
        <begin position="664"/>
        <end position="871"/>
    </location>
</feature>
<dbReference type="CDD" id="cd09898">
    <property type="entry name" value="H3TH_53EXO"/>
    <property type="match status" value="1"/>
</dbReference>
<dbReference type="CDD" id="cd08637">
    <property type="entry name" value="DNA_pol_A_pol_I_C"/>
    <property type="match status" value="1"/>
</dbReference>
<dbReference type="SUPFAM" id="SSF47807">
    <property type="entry name" value="5' to 3' exonuclease, C-terminal subdomain"/>
    <property type="match status" value="1"/>
</dbReference>
<dbReference type="InterPro" id="IPR008918">
    <property type="entry name" value="HhH2"/>
</dbReference>
<evidence type="ECO:0000256" key="8">
    <source>
        <dbReference type="ARBA" id="ARBA00022801"/>
    </source>
</evidence>
<dbReference type="EC" id="2.7.7.7" evidence="2"/>
<dbReference type="InterPro" id="IPR029060">
    <property type="entry name" value="PIN-like_dom_sf"/>
</dbReference>
<dbReference type="GO" id="GO:0003677">
    <property type="term" value="F:DNA binding"/>
    <property type="evidence" value="ECO:0007669"/>
    <property type="project" value="UniProtKB-KW"/>
</dbReference>
<dbReference type="InterPro" id="IPR054690">
    <property type="entry name" value="DNA_polI_exonuclease"/>
</dbReference>
<evidence type="ECO:0000256" key="7">
    <source>
        <dbReference type="ARBA" id="ARBA00022763"/>
    </source>
</evidence>
<accession>A0A6J7CY54</accession>
<proteinExistence type="inferred from homology"/>
<dbReference type="Pfam" id="PF01367">
    <property type="entry name" value="5_3_exonuc"/>
    <property type="match status" value="1"/>
</dbReference>
<keyword evidence="8" id="KW-0378">Hydrolase</keyword>
<dbReference type="GO" id="GO:0006261">
    <property type="term" value="P:DNA-templated DNA replication"/>
    <property type="evidence" value="ECO:0007669"/>
    <property type="project" value="InterPro"/>
</dbReference>
<dbReference type="EMBL" id="CAFBLM010000008">
    <property type="protein sequence ID" value="CAB4862510.1"/>
    <property type="molecule type" value="Genomic_DNA"/>
</dbReference>
<evidence type="ECO:0000256" key="13">
    <source>
        <dbReference type="ARBA" id="ARBA00049244"/>
    </source>
</evidence>
<dbReference type="SMART" id="SM00482">
    <property type="entry name" value="POLAc"/>
    <property type="match status" value="1"/>
</dbReference>
<feature type="domain" description="5'-3' exonuclease" evidence="14">
    <location>
        <begin position="11"/>
        <end position="272"/>
    </location>
</feature>
<dbReference type="FunFam" id="1.10.150.20:FF:000002">
    <property type="entry name" value="DNA polymerase I"/>
    <property type="match status" value="1"/>
</dbReference>
<dbReference type="Pfam" id="PF22619">
    <property type="entry name" value="DNA_polI_exo1"/>
    <property type="match status" value="1"/>
</dbReference>
<keyword evidence="11" id="KW-0238">DNA-binding</keyword>
<keyword evidence="3" id="KW-0808">Transferase</keyword>
<dbReference type="Pfam" id="PF02739">
    <property type="entry name" value="5_3_exonuc_N"/>
    <property type="match status" value="1"/>
</dbReference>
<dbReference type="InterPro" id="IPR002298">
    <property type="entry name" value="DNA_polymerase_A"/>
</dbReference>
<comment type="similarity">
    <text evidence="1">Belongs to the DNA polymerase type-A family.</text>
</comment>
<dbReference type="SUPFAM" id="SSF53098">
    <property type="entry name" value="Ribonuclease H-like"/>
    <property type="match status" value="1"/>
</dbReference>
<evidence type="ECO:0000259" key="15">
    <source>
        <dbReference type="SMART" id="SM00482"/>
    </source>
</evidence>
<dbReference type="NCBIfam" id="TIGR00593">
    <property type="entry name" value="pola"/>
    <property type="match status" value="1"/>
</dbReference>
<evidence type="ECO:0000256" key="4">
    <source>
        <dbReference type="ARBA" id="ARBA00022695"/>
    </source>
</evidence>
<reference evidence="16" key="1">
    <citation type="submission" date="2020-05" db="EMBL/GenBank/DDBJ databases">
        <authorList>
            <person name="Chiriac C."/>
            <person name="Salcher M."/>
            <person name="Ghai R."/>
            <person name="Kavagutti S V."/>
        </authorList>
    </citation>
    <scope>NUCLEOTIDE SEQUENCE</scope>
</reference>
<gene>
    <name evidence="16" type="ORF">UFOPK3401_00327</name>
</gene>
<dbReference type="SUPFAM" id="SSF56672">
    <property type="entry name" value="DNA/RNA polymerases"/>
    <property type="match status" value="1"/>
</dbReference>
<dbReference type="InterPro" id="IPR002421">
    <property type="entry name" value="5-3_exonuclease"/>
</dbReference>
<dbReference type="PANTHER" id="PTHR10133:SF27">
    <property type="entry name" value="DNA POLYMERASE NU"/>
    <property type="match status" value="1"/>
</dbReference>
<dbReference type="FunFam" id="1.10.150.20:FF:000003">
    <property type="entry name" value="DNA polymerase I"/>
    <property type="match status" value="1"/>
</dbReference>
<sequence>MSKAENPGVGKRLLLLDGHSMAYRAFYALPPENFATSTGVFTNAVYGFLSMLINTVRDEQPTHLAVAFDISRKTFRSERFPDYKANRAKSPPEFKPQVELIQNLLRTLKIPVVTAEGFEADDVIATLARAGLRDGFESFIVTGDRDALQLVEPGITVLYPKKGVSDLARMTPEAVFEKYGVTPTQYADLAALRGDPSDNLPGVPGVGEKTAAKWIIEYGSIAELISHADEIKGKVGDAFREHLDAVQLNRQLTALVDDVPLDISPDDAIRLPWNASEVNAALEELQIRALRDRLTAIAVGDLGAGEDIADSSSSPAADGGVIDDSGEELAAADVQSWLDQHANSVACALDVLGEAVHGTGEVLGLAIAAPTGVAYVNPDELKTGSAAHTAFAQWAGSSTSPKVIYSGNRTALLLGSLGIELVGVQTDIELAAYLLTPDSRGLDLAHLISAHLKSSLPTGEPASDQLSLDFQPSHGPLCRARARAILQLDQALEPALGSADVLSLLTELEQPVTAILVKMEKRGIAVDRELLTQLSAQFDQQAKAASAAAQEIAGQPVNLASPKQLQEVLFGKLGMKGTKKTKTGYSTDAASLAALYEQDPNPFLEHLLAHRDASKLRSTVDGLLKATSKDSRIRTTYVQTIAATGRLSSTDPNLQNIPVRTAEGRRIRESFIVGEGFESLLTADYSQIEMRIMAHLSADIGLIDAFRSGEDLHTTVASQVFGVSAGQVDAQMRRQIKAMSYGLAYGLSAFGLGKQLGMGTGEAKELMDEYFKRFGGVRDYLESVVAKARSTGYTETILGRRRYFPDLNSENRMRREAAERMALNAPIQGSAADIIKVAMINVEQAIADHKLSSRMLLQVHDELVFEVAPGERDELEALVREGMGAAYALDVPLDVSVGVGLSWDAAAH</sequence>
<evidence type="ECO:0000256" key="2">
    <source>
        <dbReference type="ARBA" id="ARBA00012417"/>
    </source>
</evidence>
<dbReference type="GO" id="GO:0008409">
    <property type="term" value="F:5'-3' exonuclease activity"/>
    <property type="evidence" value="ECO:0007669"/>
    <property type="project" value="InterPro"/>
</dbReference>
<dbReference type="Pfam" id="PF00476">
    <property type="entry name" value="DNA_pol_A"/>
    <property type="match status" value="1"/>
</dbReference>
<dbReference type="SUPFAM" id="SSF88723">
    <property type="entry name" value="PIN domain-like"/>
    <property type="match status" value="1"/>
</dbReference>
<dbReference type="InterPro" id="IPR020046">
    <property type="entry name" value="5-3_exonucl_a-hlix_arch_N"/>
</dbReference>
<evidence type="ECO:0000256" key="12">
    <source>
        <dbReference type="ARBA" id="ARBA00023204"/>
    </source>
</evidence>
<dbReference type="InterPro" id="IPR036279">
    <property type="entry name" value="5-3_exonuclease_C_sf"/>
</dbReference>
<dbReference type="NCBIfam" id="NF004397">
    <property type="entry name" value="PRK05755.1"/>
    <property type="match status" value="1"/>
</dbReference>
<evidence type="ECO:0000259" key="14">
    <source>
        <dbReference type="SMART" id="SM00475"/>
    </source>
</evidence>
<dbReference type="SMART" id="SM00279">
    <property type="entry name" value="HhH2"/>
    <property type="match status" value="1"/>
</dbReference>
<evidence type="ECO:0000256" key="9">
    <source>
        <dbReference type="ARBA" id="ARBA00022839"/>
    </source>
</evidence>
<evidence type="ECO:0000256" key="5">
    <source>
        <dbReference type="ARBA" id="ARBA00022705"/>
    </source>
</evidence>
<comment type="catalytic activity">
    <reaction evidence="13">
        <text>DNA(n) + a 2'-deoxyribonucleoside 5'-triphosphate = DNA(n+1) + diphosphate</text>
        <dbReference type="Rhea" id="RHEA:22508"/>
        <dbReference type="Rhea" id="RHEA-COMP:17339"/>
        <dbReference type="Rhea" id="RHEA-COMP:17340"/>
        <dbReference type="ChEBI" id="CHEBI:33019"/>
        <dbReference type="ChEBI" id="CHEBI:61560"/>
        <dbReference type="ChEBI" id="CHEBI:173112"/>
        <dbReference type="EC" id="2.7.7.7"/>
    </reaction>
</comment>
<keyword evidence="12" id="KW-0234">DNA repair</keyword>
<dbReference type="PANTHER" id="PTHR10133">
    <property type="entry name" value="DNA POLYMERASE I"/>
    <property type="match status" value="1"/>
</dbReference>
<dbReference type="FunFam" id="1.20.1060.10:FF:000001">
    <property type="entry name" value="DNA polymerase I"/>
    <property type="match status" value="1"/>
</dbReference>
<evidence type="ECO:0000256" key="1">
    <source>
        <dbReference type="ARBA" id="ARBA00007705"/>
    </source>
</evidence>
<name>A0A6J7CY54_9ZZZZ</name>
<evidence type="ECO:0000256" key="10">
    <source>
        <dbReference type="ARBA" id="ARBA00022932"/>
    </source>
</evidence>
<dbReference type="Gene3D" id="3.30.420.10">
    <property type="entry name" value="Ribonuclease H-like superfamily/Ribonuclease H"/>
    <property type="match status" value="1"/>
</dbReference>
<dbReference type="InterPro" id="IPR036397">
    <property type="entry name" value="RNaseH_sf"/>
</dbReference>
<evidence type="ECO:0000256" key="11">
    <source>
        <dbReference type="ARBA" id="ARBA00023125"/>
    </source>
</evidence>
<evidence type="ECO:0000256" key="3">
    <source>
        <dbReference type="ARBA" id="ARBA00022679"/>
    </source>
</evidence>
<evidence type="ECO:0000256" key="6">
    <source>
        <dbReference type="ARBA" id="ARBA00022722"/>
    </source>
</evidence>
<dbReference type="InterPro" id="IPR018320">
    <property type="entry name" value="DNA_polymerase_1"/>
</dbReference>
<dbReference type="InterPro" id="IPR012337">
    <property type="entry name" value="RNaseH-like_sf"/>
</dbReference>
<keyword evidence="5" id="KW-0235">DNA replication</keyword>
<dbReference type="Gene3D" id="1.20.1060.10">
    <property type="entry name" value="Taq DNA Polymerase, Chain T, domain 4"/>
    <property type="match status" value="1"/>
</dbReference>
<keyword evidence="4" id="KW-0548">Nucleotidyltransferase</keyword>